<sequence>MNQANQGEPSKSVSTDQETSTEPLHRELQLMHERYFRDVADACADSQSRYLSVQTEFERGLEKAYQSQQPELFRAAQDDYQQKMQSLYSDPTLPQQYADAYDRYKVALKRLISETDMSDLGFMDIRNLGQSLLSVSTTAMNLPPRGATTVAAANNPFTPPGGAA</sequence>
<feature type="region of interest" description="Disordered" evidence="1">
    <location>
        <begin position="1"/>
        <end position="27"/>
    </location>
</feature>
<name>A4KVL3_SINMM</name>
<reference evidence="3" key="2">
    <citation type="journal article" date="2011" name="J. Biotechnol.">
        <title>The complete genome sequence of the dominant Sinorhizobium meliloti field isolate SM11 extends the S. meliloti pan-genome.</title>
        <authorList>
            <person name="Schneiker-Bekel S."/>
            <person name="Wibberg D."/>
            <person name="Bekel T."/>
            <person name="Blom J."/>
            <person name="Linke B."/>
            <person name="Neuweger H."/>
            <person name="Stiens M."/>
            <person name="Vorholter F.J."/>
            <person name="Weidner S."/>
            <person name="Goesmann A."/>
            <person name="Puhler A."/>
            <person name="Schluter A."/>
        </authorList>
    </citation>
    <scope>NUCLEOTIDE SEQUENCE [LARGE SCALE GENOMIC DNA]</scope>
    <source>
        <strain evidence="3">SM11</strain>
        <plasmid evidence="3">pSmeSM11b</plasmid>
    </source>
</reference>
<gene>
    <name evidence="2" type="primary">orf108</name>
</gene>
<keyword evidence="2" id="KW-0614">Plasmid</keyword>
<dbReference type="AlphaFoldDB" id="A4KVL3"/>
<reference evidence="2 3" key="1">
    <citation type="journal article" date="2007" name="FEMS Microbiol. Lett.">
        <title>Sequence analysis of the 181-kb accessory plasmid pSmeSM11b, isolated from a dominant Sinorhizobium meliloti strain identified during a long-term field release experiment.</title>
        <authorList>
            <person name="Stiens M."/>
            <person name="Schneiker S."/>
            <person name="Puhler A."/>
            <person name="Schluter A."/>
        </authorList>
    </citation>
    <scope>NUCLEOTIDE SEQUENCE [LARGE SCALE GENOMIC DNA]</scope>
    <source>
        <strain evidence="2 3">SM11</strain>
        <plasmid evidence="3">pSmeSM11b</plasmid>
    </source>
</reference>
<dbReference type="Proteomes" id="UP000009045">
    <property type="component" value="Plasmid pSmeSM11b"/>
</dbReference>
<geneLocation type="plasmid" evidence="2 3">
    <name>pSmeSM11b</name>
</geneLocation>
<dbReference type="RefSeq" id="WP_012477302.1">
    <property type="nucleotide sequence ID" value="NC_010865.1"/>
</dbReference>
<protein>
    <submittedName>
        <fullName evidence="2">Uncharacterized protein</fullName>
    </submittedName>
</protein>
<evidence type="ECO:0000313" key="3">
    <source>
        <dbReference type="Proteomes" id="UP000009045"/>
    </source>
</evidence>
<proteinExistence type="predicted"/>
<accession>A4KVL3</accession>
<evidence type="ECO:0000313" key="2">
    <source>
        <dbReference type="EMBL" id="ABN47114.1"/>
    </source>
</evidence>
<evidence type="ECO:0000256" key="1">
    <source>
        <dbReference type="SAM" id="MobiDB-lite"/>
    </source>
</evidence>
<organism evidence="2 3">
    <name type="scientific">Sinorhizobium meliloti (strain SM11)</name>
    <dbReference type="NCBI Taxonomy" id="707241"/>
    <lineage>
        <taxon>Bacteria</taxon>
        <taxon>Pseudomonadati</taxon>
        <taxon>Pseudomonadota</taxon>
        <taxon>Alphaproteobacteria</taxon>
        <taxon>Hyphomicrobiales</taxon>
        <taxon>Rhizobiaceae</taxon>
        <taxon>Sinorhizobium/Ensifer group</taxon>
        <taxon>Sinorhizobium</taxon>
    </lineage>
</organism>
<dbReference type="EMBL" id="EF066650">
    <property type="protein sequence ID" value="ABN47114.1"/>
    <property type="molecule type" value="Genomic_DNA"/>
</dbReference>
<feature type="compositionally biased region" description="Polar residues" evidence="1">
    <location>
        <begin position="1"/>
        <end position="22"/>
    </location>
</feature>